<dbReference type="CDD" id="cd00093">
    <property type="entry name" value="HTH_XRE"/>
    <property type="match status" value="1"/>
</dbReference>
<dbReference type="SMART" id="SM00530">
    <property type="entry name" value="HTH_XRE"/>
    <property type="match status" value="1"/>
</dbReference>
<dbReference type="GO" id="GO:0003677">
    <property type="term" value="F:DNA binding"/>
    <property type="evidence" value="ECO:0007669"/>
    <property type="project" value="InterPro"/>
</dbReference>
<name>A0A0P0FP50_9BACE</name>
<dbReference type="EMBL" id="CP012801">
    <property type="protein sequence ID" value="ALJ59376.1"/>
    <property type="molecule type" value="Genomic_DNA"/>
</dbReference>
<dbReference type="RefSeq" id="WP_033160327.1">
    <property type="nucleotide sequence ID" value="NZ_CP012801.1"/>
</dbReference>
<dbReference type="Gene3D" id="1.10.260.40">
    <property type="entry name" value="lambda repressor-like DNA-binding domains"/>
    <property type="match status" value="1"/>
</dbReference>
<accession>A0A0P0FP50</accession>
<dbReference type="Pfam" id="PF01381">
    <property type="entry name" value="HTH_3"/>
    <property type="match status" value="1"/>
</dbReference>
<proteinExistence type="predicted"/>
<sequence>MIIKEVCKEKGITVSQLAEKMGIKQESLSRAINGNPTLETLGKIAAALNVPMWQLFASPNEVYPQSNTAGITCPHCGKNITIKAE</sequence>
<dbReference type="SUPFAM" id="SSF47413">
    <property type="entry name" value="lambda repressor-like DNA-binding domains"/>
    <property type="match status" value="1"/>
</dbReference>
<dbReference type="Proteomes" id="UP000061809">
    <property type="component" value="Chromosome"/>
</dbReference>
<dbReference type="InterPro" id="IPR010982">
    <property type="entry name" value="Lambda_DNA-bd_dom_sf"/>
</dbReference>
<evidence type="ECO:0000259" key="1">
    <source>
        <dbReference type="PROSITE" id="PS50943"/>
    </source>
</evidence>
<evidence type="ECO:0000313" key="2">
    <source>
        <dbReference type="EMBL" id="ALJ59376.1"/>
    </source>
</evidence>
<gene>
    <name evidence="2" type="primary">sinR_2</name>
    <name evidence="2" type="ORF">BcellWH2_02133</name>
</gene>
<dbReference type="PROSITE" id="PS50943">
    <property type="entry name" value="HTH_CROC1"/>
    <property type="match status" value="1"/>
</dbReference>
<dbReference type="KEGG" id="bcel:BcellWH2_02133"/>
<feature type="domain" description="HTH cro/C1-type" evidence="1">
    <location>
        <begin position="3"/>
        <end position="55"/>
    </location>
</feature>
<organism evidence="2 3">
    <name type="scientific">Bacteroides cellulosilyticus</name>
    <dbReference type="NCBI Taxonomy" id="246787"/>
    <lineage>
        <taxon>Bacteria</taxon>
        <taxon>Pseudomonadati</taxon>
        <taxon>Bacteroidota</taxon>
        <taxon>Bacteroidia</taxon>
        <taxon>Bacteroidales</taxon>
        <taxon>Bacteroidaceae</taxon>
        <taxon>Bacteroides</taxon>
    </lineage>
</organism>
<dbReference type="AlphaFoldDB" id="A0A0P0FP50"/>
<reference evidence="2 3" key="1">
    <citation type="journal article" date="2015" name="Science">
        <title>Genetic determinants of in vivo fitness and diet responsiveness in multiple human gut Bacteroides.</title>
        <authorList>
            <person name="Wu M."/>
            <person name="McNulty N.P."/>
            <person name="Rodionov D.A."/>
            <person name="Khoroshkin M.S."/>
            <person name="Griffin N.W."/>
            <person name="Cheng J."/>
            <person name="Latreille P."/>
            <person name="Kerstetter R.A."/>
            <person name="Terrapon N."/>
            <person name="Henrissat B."/>
            <person name="Osterman A.L."/>
            <person name="Gordon J.I."/>
        </authorList>
    </citation>
    <scope>NUCLEOTIDE SEQUENCE [LARGE SCALE GENOMIC DNA]</scope>
    <source>
        <strain evidence="2 3">WH2</strain>
    </source>
</reference>
<evidence type="ECO:0000313" key="3">
    <source>
        <dbReference type="Proteomes" id="UP000061809"/>
    </source>
</evidence>
<dbReference type="InterPro" id="IPR001387">
    <property type="entry name" value="Cro/C1-type_HTH"/>
</dbReference>
<protein>
    <submittedName>
        <fullName evidence="2">HTH-type transcriptional regulator SinR</fullName>
    </submittedName>
</protein>
<dbReference type="PATRIC" id="fig|246787.4.peg.2194"/>